<feature type="transmembrane region" description="Helical" evidence="6">
    <location>
        <begin position="373"/>
        <end position="399"/>
    </location>
</feature>
<evidence type="ECO:0000256" key="5">
    <source>
        <dbReference type="ARBA" id="ARBA00023136"/>
    </source>
</evidence>
<dbReference type="EMBL" id="CP045997">
    <property type="protein sequence ID" value="QHW00311.1"/>
    <property type="molecule type" value="Genomic_DNA"/>
</dbReference>
<dbReference type="PANTHER" id="PTHR30572:SF18">
    <property type="entry name" value="ABC-TYPE MACROLIDE FAMILY EXPORT SYSTEM PERMEASE COMPONENT 2"/>
    <property type="match status" value="1"/>
</dbReference>
<reference evidence="9 10" key="1">
    <citation type="submission" date="2019-11" db="EMBL/GenBank/DDBJ databases">
        <title>Spirosoma endbachense sp. nov., isolated from a natural salt meadow.</title>
        <authorList>
            <person name="Rojas J."/>
            <person name="Ambika Manirajan B."/>
            <person name="Ratering S."/>
            <person name="Suarez C."/>
            <person name="Geissler-Plaum R."/>
            <person name="Schnell S."/>
        </authorList>
    </citation>
    <scope>NUCLEOTIDE SEQUENCE [LARGE SCALE GENOMIC DNA]</scope>
    <source>
        <strain evidence="9 10">I-24</strain>
    </source>
</reference>
<evidence type="ECO:0000256" key="4">
    <source>
        <dbReference type="ARBA" id="ARBA00022989"/>
    </source>
</evidence>
<dbReference type="RefSeq" id="WP_162390701.1">
    <property type="nucleotide sequence ID" value="NZ_CP045997.1"/>
</dbReference>
<dbReference type="InterPro" id="IPR025857">
    <property type="entry name" value="MacB_PCD"/>
</dbReference>
<evidence type="ECO:0000259" key="7">
    <source>
        <dbReference type="Pfam" id="PF02687"/>
    </source>
</evidence>
<feature type="domain" description="ABC3 transporter permease C-terminal" evidence="7">
    <location>
        <begin position="666"/>
        <end position="774"/>
    </location>
</feature>
<keyword evidence="2" id="KW-1003">Cell membrane</keyword>
<feature type="domain" description="ABC3 transporter permease C-terminal" evidence="7">
    <location>
        <begin position="287"/>
        <end position="401"/>
    </location>
</feature>
<feature type="transmembrane region" description="Helical" evidence="6">
    <location>
        <begin position="326"/>
        <end position="353"/>
    </location>
</feature>
<protein>
    <submittedName>
        <fullName evidence="9">FtsX-like permease family protein</fullName>
    </submittedName>
</protein>
<evidence type="ECO:0000313" key="10">
    <source>
        <dbReference type="Proteomes" id="UP000464577"/>
    </source>
</evidence>
<feature type="transmembrane region" description="Helical" evidence="6">
    <location>
        <begin position="662"/>
        <end position="684"/>
    </location>
</feature>
<accession>A0A6P1W8R5</accession>
<proteinExistence type="predicted"/>
<name>A0A6P1W8R5_9BACT</name>
<dbReference type="GO" id="GO:0005886">
    <property type="term" value="C:plasma membrane"/>
    <property type="evidence" value="ECO:0007669"/>
    <property type="project" value="UniProtKB-SubCell"/>
</dbReference>
<keyword evidence="3 6" id="KW-0812">Transmembrane</keyword>
<comment type="subcellular location">
    <subcellularLocation>
        <location evidence="1">Cell membrane</location>
        <topology evidence="1">Multi-pass membrane protein</topology>
    </subcellularLocation>
</comment>
<dbReference type="InterPro" id="IPR003838">
    <property type="entry name" value="ABC3_permease_C"/>
</dbReference>
<sequence length="785" mass="87745">MLQNYLKIAWRALVKNRLYTAINITGLSISIAACWLITLYVWNELTFDNFHQQANSIFRVITRFKTTGSDDGLAVSSADIGPRLQQTYPEVVKTVRFKATPVAILRNATGLVNESDVYQVDKRVFEVFSYNLLSGSKTALNKPYSLVLTQKLATKYFGTGDPMGKTLLVNKQPYTVTGVLRDLPVNSDLKFSMLLSWQDAPPSPEDVFDTSCFTYVLLNDQAQAVRFGQKLAQFDQLQVAPRIKALGLGNDIQINHQLQPLTELHFVEGLFDDTPKGNRLYLVVFSIIAAFVLLVACINYMNLYVVQAAKRQKEVGIRKVMGAGKWQLMSQFLGEALLLMLVSCVLSVVIIGLASPLFEQLTGIPLMLPKGSLIAGGLTLLVLVGLLTGLYPALFLSSAQPVRVLKGQTYGLGRGWTRQSLLVLQFTISVTFIVGTLVVRQQTNYLRSKDPGFSKEQVLVIGVPPDESIRKKMRLLKATLEKSSRIEAVSLGLSPITNEAKASVIREKNGQRTEQLVFSAHIDEDYLPLLQIRLRVGRNFRSEGDKSRAVVVNERFVHWMGWRMDQAIGQTVKTSTTDSLPQQVIGVVKDYHFASLHNSVEPLILYYQRDNPWNVLVRLKPTAMDEVRSVWASLIPEYPFEAAFLDTSFDRQYQQEAKGETLLQWFSALIILLSCLGVFGLMAFTTQQRTKEIGVRKVLGASVTQIISLLAKDFLILALIAVMVASPIAWYAMHRWLQSFAYRIAIDWWVFVWAGLLAVGTALVTISFQSVKAALANPVQSIRSE</sequence>
<dbReference type="Pfam" id="PF02687">
    <property type="entry name" value="FtsX"/>
    <property type="match status" value="2"/>
</dbReference>
<feature type="transmembrane region" description="Helical" evidence="6">
    <location>
        <begin position="748"/>
        <end position="768"/>
    </location>
</feature>
<dbReference type="KEGG" id="senf:GJR95_37140"/>
<feature type="transmembrane region" description="Helical" evidence="6">
    <location>
        <begin position="420"/>
        <end position="439"/>
    </location>
</feature>
<evidence type="ECO:0000256" key="1">
    <source>
        <dbReference type="ARBA" id="ARBA00004651"/>
    </source>
</evidence>
<dbReference type="PANTHER" id="PTHR30572">
    <property type="entry name" value="MEMBRANE COMPONENT OF TRANSPORTER-RELATED"/>
    <property type="match status" value="1"/>
</dbReference>
<keyword evidence="5 6" id="KW-0472">Membrane</keyword>
<evidence type="ECO:0000259" key="8">
    <source>
        <dbReference type="Pfam" id="PF12704"/>
    </source>
</evidence>
<evidence type="ECO:0000256" key="3">
    <source>
        <dbReference type="ARBA" id="ARBA00022692"/>
    </source>
</evidence>
<feature type="transmembrane region" description="Helical" evidence="6">
    <location>
        <begin position="21"/>
        <end position="42"/>
    </location>
</feature>
<gene>
    <name evidence="9" type="ORF">GJR95_37140</name>
</gene>
<dbReference type="Proteomes" id="UP000464577">
    <property type="component" value="Chromosome"/>
</dbReference>
<feature type="transmembrane region" description="Helical" evidence="6">
    <location>
        <begin position="714"/>
        <end position="733"/>
    </location>
</feature>
<evidence type="ECO:0000313" key="9">
    <source>
        <dbReference type="EMBL" id="QHW00311.1"/>
    </source>
</evidence>
<dbReference type="InterPro" id="IPR050250">
    <property type="entry name" value="Macrolide_Exporter_MacB"/>
</dbReference>
<evidence type="ECO:0000256" key="6">
    <source>
        <dbReference type="SAM" id="Phobius"/>
    </source>
</evidence>
<dbReference type="PROSITE" id="PS51257">
    <property type="entry name" value="PROKAR_LIPOPROTEIN"/>
    <property type="match status" value="1"/>
</dbReference>
<organism evidence="9 10">
    <name type="scientific">Spirosoma endbachense</name>
    <dbReference type="NCBI Taxonomy" id="2666025"/>
    <lineage>
        <taxon>Bacteria</taxon>
        <taxon>Pseudomonadati</taxon>
        <taxon>Bacteroidota</taxon>
        <taxon>Cytophagia</taxon>
        <taxon>Cytophagales</taxon>
        <taxon>Cytophagaceae</taxon>
        <taxon>Spirosoma</taxon>
    </lineage>
</organism>
<dbReference type="Pfam" id="PF12704">
    <property type="entry name" value="MacB_PCD"/>
    <property type="match status" value="2"/>
</dbReference>
<feature type="domain" description="MacB-like periplasmic core" evidence="8">
    <location>
        <begin position="20"/>
        <end position="231"/>
    </location>
</feature>
<feature type="transmembrane region" description="Helical" evidence="6">
    <location>
        <begin position="280"/>
        <end position="305"/>
    </location>
</feature>
<keyword evidence="10" id="KW-1185">Reference proteome</keyword>
<feature type="domain" description="MacB-like periplasmic core" evidence="8">
    <location>
        <begin position="427"/>
        <end position="626"/>
    </location>
</feature>
<keyword evidence="4 6" id="KW-1133">Transmembrane helix</keyword>
<dbReference type="GO" id="GO:0022857">
    <property type="term" value="F:transmembrane transporter activity"/>
    <property type="evidence" value="ECO:0007669"/>
    <property type="project" value="TreeGrafter"/>
</dbReference>
<evidence type="ECO:0000256" key="2">
    <source>
        <dbReference type="ARBA" id="ARBA00022475"/>
    </source>
</evidence>
<dbReference type="AlphaFoldDB" id="A0A6P1W8R5"/>